<comment type="similarity">
    <text evidence="2">Belongs to the CPA3 antiporters (TC 2.A.63) subunit C family.</text>
</comment>
<feature type="compositionally biased region" description="Acidic residues" evidence="7">
    <location>
        <begin position="104"/>
        <end position="116"/>
    </location>
</feature>
<evidence type="ECO:0000256" key="5">
    <source>
        <dbReference type="ARBA" id="ARBA00022989"/>
    </source>
</evidence>
<keyword evidence="5 8" id="KW-1133">Transmembrane helix</keyword>
<proteinExistence type="inferred from homology"/>
<evidence type="ECO:0000313" key="10">
    <source>
        <dbReference type="Proteomes" id="UP000578686"/>
    </source>
</evidence>
<keyword evidence="10" id="KW-1185">Reference proteome</keyword>
<evidence type="ECO:0000256" key="7">
    <source>
        <dbReference type="SAM" id="MobiDB-lite"/>
    </source>
</evidence>
<feature type="transmembrane region" description="Helical" evidence="8">
    <location>
        <begin position="67"/>
        <end position="88"/>
    </location>
</feature>
<comment type="caution">
    <text evidence="9">The sequence shown here is derived from an EMBL/GenBank/DDBJ whole genome shotgun (WGS) entry which is preliminary data.</text>
</comment>
<dbReference type="GO" id="GO:0005886">
    <property type="term" value="C:plasma membrane"/>
    <property type="evidence" value="ECO:0007669"/>
    <property type="project" value="UniProtKB-SubCell"/>
</dbReference>
<dbReference type="InterPro" id="IPR039428">
    <property type="entry name" value="NUOK/Mnh_C1-like"/>
</dbReference>
<organism evidence="9 10">
    <name type="scientific">Streptomyces lonarensis</name>
    <dbReference type="NCBI Taxonomy" id="700599"/>
    <lineage>
        <taxon>Bacteria</taxon>
        <taxon>Bacillati</taxon>
        <taxon>Actinomycetota</taxon>
        <taxon>Actinomycetes</taxon>
        <taxon>Kitasatosporales</taxon>
        <taxon>Streptomycetaceae</taxon>
        <taxon>Streptomyces</taxon>
    </lineage>
</organism>
<keyword evidence="6 8" id="KW-0472">Membrane</keyword>
<dbReference type="PANTHER" id="PTHR34583">
    <property type="entry name" value="ANTIPORTER SUBUNIT MNHC2-RELATED"/>
    <property type="match status" value="1"/>
</dbReference>
<dbReference type="Gene3D" id="1.10.287.3510">
    <property type="match status" value="1"/>
</dbReference>
<keyword evidence="3" id="KW-1003">Cell membrane</keyword>
<dbReference type="RefSeq" id="WP_167968327.1">
    <property type="nucleotide sequence ID" value="NZ_BHZG01000114.1"/>
</dbReference>
<evidence type="ECO:0000256" key="3">
    <source>
        <dbReference type="ARBA" id="ARBA00022475"/>
    </source>
</evidence>
<feature type="transmembrane region" description="Helical" evidence="8">
    <location>
        <begin position="26"/>
        <end position="47"/>
    </location>
</feature>
<dbReference type="Proteomes" id="UP000578686">
    <property type="component" value="Unassembled WGS sequence"/>
</dbReference>
<evidence type="ECO:0000256" key="1">
    <source>
        <dbReference type="ARBA" id="ARBA00004651"/>
    </source>
</evidence>
<sequence length="187" mass="19251">MTAALTVGILVTGGVYLMLQRELLRATFGFVLLGHAVNVLFVTSGGLERRSPALLGSNSPEVAADPLPQAFVLTAIVITFGVTVYLFALMRAEGLHRKHHGEGPEGEGPDTPDDLDSLAAERAGRPESSSTEPATGPRDGIDLPPNSPVAADATGTGTKDDVTTSTTDRPTPGAPAPRAKGDGEGAR</sequence>
<reference evidence="9 10" key="1">
    <citation type="submission" date="2020-03" db="EMBL/GenBank/DDBJ databases">
        <title>Draft genome of Streptomyces sp. ventii, isolated from the Axial Seamount in the Pacific Ocean, and resequencing of the two type strains Streptomyces lonarensis strain NCL 716 and Streptomyces bohaiensis strain 11A07.</title>
        <authorList>
            <person name="Loughran R.M."/>
            <person name="Pfannmuller K.M."/>
            <person name="Wasson B.J."/>
            <person name="Deadmond M.C."/>
            <person name="Paddock B.E."/>
            <person name="Koyack M.J."/>
            <person name="Gallegos D.A."/>
            <person name="Mitchell E.A."/>
            <person name="Ushijima B."/>
            <person name="Saw J.H."/>
            <person name="Mcphail K.L."/>
            <person name="Videau P."/>
        </authorList>
    </citation>
    <scope>NUCLEOTIDE SEQUENCE [LARGE SCALE GENOMIC DNA]</scope>
    <source>
        <strain evidence="9 10">NCL716</strain>
    </source>
</reference>
<protein>
    <submittedName>
        <fullName evidence="9">Uncharacterized protein</fullName>
    </submittedName>
</protein>
<dbReference type="PANTHER" id="PTHR34583:SF2">
    <property type="entry name" value="ANTIPORTER SUBUNIT MNHC2-RELATED"/>
    <property type="match status" value="1"/>
</dbReference>
<evidence type="ECO:0000313" key="9">
    <source>
        <dbReference type="EMBL" id="NJQ05035.1"/>
    </source>
</evidence>
<dbReference type="EMBL" id="JAAVJD010000023">
    <property type="protein sequence ID" value="NJQ05035.1"/>
    <property type="molecule type" value="Genomic_DNA"/>
</dbReference>
<feature type="region of interest" description="Disordered" evidence="7">
    <location>
        <begin position="98"/>
        <end position="187"/>
    </location>
</feature>
<dbReference type="AlphaFoldDB" id="A0A7X6CYZ7"/>
<evidence type="ECO:0000256" key="6">
    <source>
        <dbReference type="ARBA" id="ARBA00023136"/>
    </source>
</evidence>
<feature type="compositionally biased region" description="Low complexity" evidence="7">
    <location>
        <begin position="149"/>
        <end position="168"/>
    </location>
</feature>
<gene>
    <name evidence="9" type="ORF">HCN56_05435</name>
</gene>
<accession>A0A7X6CYZ7</accession>
<evidence type="ECO:0000256" key="4">
    <source>
        <dbReference type="ARBA" id="ARBA00022692"/>
    </source>
</evidence>
<evidence type="ECO:0000256" key="2">
    <source>
        <dbReference type="ARBA" id="ARBA00010388"/>
    </source>
</evidence>
<name>A0A7X6CYZ7_9ACTN</name>
<dbReference type="InterPro" id="IPR050601">
    <property type="entry name" value="CPA3_antiporter_subunitC"/>
</dbReference>
<keyword evidence="4 8" id="KW-0812">Transmembrane</keyword>
<comment type="subcellular location">
    <subcellularLocation>
        <location evidence="1">Cell membrane</location>
        <topology evidence="1">Multi-pass membrane protein</topology>
    </subcellularLocation>
</comment>
<evidence type="ECO:0000256" key="8">
    <source>
        <dbReference type="SAM" id="Phobius"/>
    </source>
</evidence>
<dbReference type="Pfam" id="PF00420">
    <property type="entry name" value="Oxidored_q2"/>
    <property type="match status" value="1"/>
</dbReference>